<name>D8PFC1_9BACT</name>
<dbReference type="KEGG" id="nde:NIDE2214"/>
<gene>
    <name evidence="1" type="ORF">NIDE2214</name>
</gene>
<dbReference type="EMBL" id="FP929003">
    <property type="protein sequence ID" value="CBK41930.1"/>
    <property type="molecule type" value="Genomic_DNA"/>
</dbReference>
<evidence type="ECO:0000313" key="2">
    <source>
        <dbReference type="Proteomes" id="UP000001660"/>
    </source>
</evidence>
<accession>D8PFC1</accession>
<keyword evidence="2" id="KW-1185">Reference proteome</keyword>
<reference evidence="1 2" key="1">
    <citation type="journal article" date="2010" name="Proc. Natl. Acad. Sci. U.S.A.">
        <title>A Nitrospira metagenome illuminates the physiology and evolution of globally important nitrite-oxidizing bacteria.</title>
        <authorList>
            <person name="Lucker S."/>
            <person name="Wagner M."/>
            <person name="Maixner F."/>
            <person name="Pelletier E."/>
            <person name="Koch H."/>
            <person name="Vacherie B."/>
            <person name="Rattei T."/>
            <person name="Sinninghe Damste J."/>
            <person name="Spieck E."/>
            <person name="Le Paslier D."/>
            <person name="Daims H."/>
        </authorList>
    </citation>
    <scope>NUCLEOTIDE SEQUENCE [LARGE SCALE GENOMIC DNA]</scope>
</reference>
<dbReference type="AlphaFoldDB" id="D8PFC1"/>
<protein>
    <submittedName>
        <fullName evidence="1">Uncharacterized protein</fullName>
    </submittedName>
</protein>
<evidence type="ECO:0000313" key="1">
    <source>
        <dbReference type="EMBL" id="CBK41930.1"/>
    </source>
</evidence>
<organism evidence="1 2">
    <name type="scientific">Nitrospira defluvii</name>
    <dbReference type="NCBI Taxonomy" id="330214"/>
    <lineage>
        <taxon>Bacteria</taxon>
        <taxon>Pseudomonadati</taxon>
        <taxon>Nitrospirota</taxon>
        <taxon>Nitrospiria</taxon>
        <taxon>Nitrospirales</taxon>
        <taxon>Nitrospiraceae</taxon>
        <taxon>Nitrospira</taxon>
    </lineage>
</organism>
<proteinExistence type="predicted"/>
<sequence length="87" mass="9689">MMFERYMSEVGEPTVRMTNVRAETMRELEHAESPYCSGHSGPDDVGIRDQAGVHMIQRVPINPSGEFSLGSIALCQIGSREPKRRPA</sequence>
<dbReference type="HOGENOM" id="CLU_2477619_0_0_0"/>
<dbReference type="Proteomes" id="UP000001660">
    <property type="component" value="Chromosome"/>
</dbReference>